<dbReference type="AlphaFoldDB" id="A0A7X6LS08"/>
<keyword evidence="4" id="KW-1185">Reference proteome</keyword>
<sequence length="337" mass="36920">MIARSGEPLGDSGGDGFRGFTGGVDGTLRAAVAGGSVMTTILLKYREVDFERPQHFDDSNWEGLLLEQQRFDRAVLAEDLGDVVGSLKTMIESISKTVLELGGESPNNKTTFPTVFQSAHAKLLDQSVEGHNVKGPSRNVLEQARKMILSLDEIRNQSGSGHGRTILPDIKLDTVEVLSAIAFSWIHWALPRIDKFAEGRPDVLIRDLIVINNTFTRGLLVNRLLDANLDKLEPQQQREIGLAVARRGMQGTFVVWGDGVEDCARSDSIKDWSVGYREGVFQGLYTDKFGNLHANPSSILASLRVIDPIPDIEELVKETNEVCKASVPFTPNGHGTA</sequence>
<proteinExistence type="predicted"/>
<evidence type="ECO:0000313" key="4">
    <source>
        <dbReference type="Proteomes" id="UP001549139"/>
    </source>
</evidence>
<evidence type="ECO:0008006" key="5">
    <source>
        <dbReference type="Google" id="ProtNLM"/>
    </source>
</evidence>
<reference evidence="1 4" key="2">
    <citation type="submission" date="2024-06" db="EMBL/GenBank/DDBJ databases">
        <title>Sequencing the genomes of 1000 actinobacteria strains.</title>
        <authorList>
            <person name="Klenk H.-P."/>
        </authorList>
    </citation>
    <scope>NUCLEOTIDE SEQUENCE [LARGE SCALE GENOMIC DNA]</scope>
    <source>
        <strain evidence="1 4">DSM 44265</strain>
    </source>
</reference>
<dbReference type="EMBL" id="JBEPNZ010000001">
    <property type="protein sequence ID" value="MET3944563.1"/>
    <property type="molecule type" value="Genomic_DNA"/>
</dbReference>
<dbReference type="RefSeq" id="WP_168685432.1">
    <property type="nucleotide sequence ID" value="NZ_JAAXPF010000008.1"/>
</dbReference>
<dbReference type="Proteomes" id="UP000554284">
    <property type="component" value="Unassembled WGS sequence"/>
</dbReference>
<dbReference type="EMBL" id="JAAXPF010000008">
    <property type="protein sequence ID" value="NKY69289.1"/>
    <property type="molecule type" value="Genomic_DNA"/>
</dbReference>
<accession>A0A7X6LS08</accession>
<organism evidence="2 3">
    <name type="scientific">Corynebacterium mucifaciens</name>
    <dbReference type="NCBI Taxonomy" id="57171"/>
    <lineage>
        <taxon>Bacteria</taxon>
        <taxon>Bacillati</taxon>
        <taxon>Actinomycetota</taxon>
        <taxon>Actinomycetes</taxon>
        <taxon>Mycobacteriales</taxon>
        <taxon>Corynebacteriaceae</taxon>
        <taxon>Corynebacterium</taxon>
    </lineage>
</organism>
<evidence type="ECO:0000313" key="2">
    <source>
        <dbReference type="EMBL" id="NKY69289.1"/>
    </source>
</evidence>
<dbReference type="Proteomes" id="UP001549139">
    <property type="component" value="Unassembled WGS sequence"/>
</dbReference>
<gene>
    <name evidence="2" type="ORF">HF989_07915</name>
    <name evidence="1" type="ORF">JOF50_001362</name>
</gene>
<evidence type="ECO:0000313" key="3">
    <source>
        <dbReference type="Proteomes" id="UP000554284"/>
    </source>
</evidence>
<reference evidence="2 3" key="1">
    <citation type="submission" date="2020-04" db="EMBL/GenBank/DDBJ databases">
        <title>MicrobeNet Type strains.</title>
        <authorList>
            <person name="Nicholson A.C."/>
        </authorList>
    </citation>
    <scope>NUCLEOTIDE SEQUENCE [LARGE SCALE GENOMIC DNA]</scope>
    <source>
        <strain evidence="2 3">ATCC 700355</strain>
    </source>
</reference>
<protein>
    <recommendedName>
        <fullName evidence="5">Abortive infection protein-like C-terminal domain-containing protein</fullName>
    </recommendedName>
</protein>
<evidence type="ECO:0000313" key="1">
    <source>
        <dbReference type="EMBL" id="MET3944563.1"/>
    </source>
</evidence>
<comment type="caution">
    <text evidence="2">The sequence shown here is derived from an EMBL/GenBank/DDBJ whole genome shotgun (WGS) entry which is preliminary data.</text>
</comment>
<name>A0A7X6LS08_9CORY</name>